<organism evidence="3 4">
    <name type="scientific">Cupriavidus malaysiensis</name>
    <dbReference type="NCBI Taxonomy" id="367825"/>
    <lineage>
        <taxon>Bacteria</taxon>
        <taxon>Pseudomonadati</taxon>
        <taxon>Pseudomonadota</taxon>
        <taxon>Betaproteobacteria</taxon>
        <taxon>Burkholderiales</taxon>
        <taxon>Burkholderiaceae</taxon>
        <taxon>Cupriavidus</taxon>
    </lineage>
</organism>
<name>A0ABM6FGD1_9BURK</name>
<protein>
    <submittedName>
        <fullName evidence="3">Enoyl-CoA hydratase</fullName>
    </submittedName>
</protein>
<dbReference type="InterPro" id="IPR029045">
    <property type="entry name" value="ClpP/crotonase-like_dom_sf"/>
</dbReference>
<reference evidence="3 4" key="1">
    <citation type="submission" date="2016-10" db="EMBL/GenBank/DDBJ databases">
        <title>Complete genome sequences of three Cupriavidus strains isolated from various Malaysian environments.</title>
        <authorList>
            <person name="Abdullah A.A.-A."/>
            <person name="Shafie N.A.H."/>
            <person name="Lau N.S."/>
        </authorList>
    </citation>
    <scope>NUCLEOTIDE SEQUENCE [LARGE SCALE GENOMIC DNA]</scope>
    <source>
        <strain evidence="3 4">USMAA1020</strain>
    </source>
</reference>
<keyword evidence="2" id="KW-0456">Lyase</keyword>
<keyword evidence="4" id="KW-1185">Reference proteome</keyword>
<evidence type="ECO:0000313" key="4">
    <source>
        <dbReference type="Proteomes" id="UP000177515"/>
    </source>
</evidence>
<evidence type="ECO:0000256" key="2">
    <source>
        <dbReference type="ARBA" id="ARBA00023239"/>
    </source>
</evidence>
<dbReference type="Proteomes" id="UP000177515">
    <property type="component" value="Chromosome 2"/>
</dbReference>
<keyword evidence="1" id="KW-0443">Lipid metabolism</keyword>
<dbReference type="SUPFAM" id="SSF52096">
    <property type="entry name" value="ClpP/crotonase"/>
    <property type="match status" value="1"/>
</dbReference>
<gene>
    <name evidence="3" type="ORF">BKK80_32150</name>
</gene>
<dbReference type="Pfam" id="PF00378">
    <property type="entry name" value="ECH_1"/>
    <property type="match status" value="1"/>
</dbReference>
<dbReference type="PANTHER" id="PTHR11941">
    <property type="entry name" value="ENOYL-COA HYDRATASE-RELATED"/>
    <property type="match status" value="1"/>
</dbReference>
<evidence type="ECO:0000313" key="3">
    <source>
        <dbReference type="EMBL" id="AOZ11001.1"/>
    </source>
</evidence>
<proteinExistence type="predicted"/>
<dbReference type="InterPro" id="IPR001753">
    <property type="entry name" value="Enoyl-CoA_hydra/iso"/>
</dbReference>
<accession>A0ABM6FGD1</accession>
<evidence type="ECO:0000256" key="1">
    <source>
        <dbReference type="ARBA" id="ARBA00023098"/>
    </source>
</evidence>
<dbReference type="EMBL" id="CP017755">
    <property type="protein sequence ID" value="AOZ11001.1"/>
    <property type="molecule type" value="Genomic_DNA"/>
</dbReference>
<dbReference type="PANTHER" id="PTHR11941:SF169">
    <property type="entry name" value="(7AS)-7A-METHYL-1,5-DIOXO-2,3,5,6,7,7A-HEXAHYDRO-1H-INDENE-CARBOXYL-COA HYDROLASE"/>
    <property type="match status" value="1"/>
</dbReference>
<sequence>MNHAPASAAEPLLRIARQGPLTHLTLNRPARGNALSAALVAALAAAVEACHTDGTRLLAIEGAGKHFCTGFDLEDLEQESDDSLLARFVRVELLLQAVHAAPFVTVALVQGRAMGAGADLVAACARRWAAPGSSFAFPGAGFGLVLGTERLAALVGATCARSWIAGGGAIGSEDALRAGLVDAMVVPDARAAGLAALLEQACRLEASTQAAIHAAALGGSAGAAARAGQLADLVRSAARPGLKDRIAAYRAATRR</sequence>
<dbReference type="CDD" id="cd06558">
    <property type="entry name" value="crotonase-like"/>
    <property type="match status" value="1"/>
</dbReference>
<dbReference type="RefSeq" id="WP_071073496.1">
    <property type="nucleotide sequence ID" value="NZ_CP017755.1"/>
</dbReference>
<dbReference type="Gene3D" id="3.90.226.10">
    <property type="entry name" value="2-enoyl-CoA Hydratase, Chain A, domain 1"/>
    <property type="match status" value="1"/>
</dbReference>